<keyword evidence="2" id="KW-1185">Reference proteome</keyword>
<dbReference type="AlphaFoldDB" id="A0A084Q8P7"/>
<accession>A0A084Q8P7</accession>
<protein>
    <submittedName>
        <fullName evidence="1">Uncharacterized protein</fullName>
    </submittedName>
</protein>
<proteinExistence type="predicted"/>
<gene>
    <name evidence="1" type="ORF">S40285_10529</name>
</gene>
<reference evidence="1 2" key="1">
    <citation type="journal article" date="2014" name="BMC Genomics">
        <title>Comparative genome sequencing reveals chemotype-specific gene clusters in the toxigenic black mold Stachybotrys.</title>
        <authorList>
            <person name="Semeiks J."/>
            <person name="Borek D."/>
            <person name="Otwinowski Z."/>
            <person name="Grishin N.V."/>
        </authorList>
    </citation>
    <scope>NUCLEOTIDE SEQUENCE [LARGE SCALE GENOMIC DNA]</scope>
    <source>
        <strain evidence="1 2">IBT 40285</strain>
    </source>
</reference>
<dbReference type="HOGENOM" id="CLU_1497180_0_0_1"/>
<organism evidence="1 2">
    <name type="scientific">Stachybotrys chlorohalonatus (strain IBT 40285)</name>
    <dbReference type="NCBI Taxonomy" id="1283841"/>
    <lineage>
        <taxon>Eukaryota</taxon>
        <taxon>Fungi</taxon>
        <taxon>Dikarya</taxon>
        <taxon>Ascomycota</taxon>
        <taxon>Pezizomycotina</taxon>
        <taxon>Sordariomycetes</taxon>
        <taxon>Hypocreomycetidae</taxon>
        <taxon>Hypocreales</taxon>
        <taxon>Stachybotryaceae</taxon>
        <taxon>Stachybotrys</taxon>
    </lineage>
</organism>
<dbReference type="EMBL" id="KL660935">
    <property type="protein sequence ID" value="KFA60332.1"/>
    <property type="molecule type" value="Genomic_DNA"/>
</dbReference>
<dbReference type="Proteomes" id="UP000028524">
    <property type="component" value="Unassembled WGS sequence"/>
</dbReference>
<sequence>MHPILTTVNWKQMSSDYESLSNKMKSDFQCSTYKRGQYELLSDNLTRKRLILVSGESDGGPVFTAFAKSQLKAVAKWRNNIAIEAAFQPPSSYCKDYEEGHWDEIPVLISMPELQFLRKYRCPRAYIIPGFDLFKLLGAIVEDPPVILIALAHLIFVQMLPAYEPDEAIDVVHGGSLQQT</sequence>
<evidence type="ECO:0000313" key="2">
    <source>
        <dbReference type="Proteomes" id="UP000028524"/>
    </source>
</evidence>
<name>A0A084Q8P7_STAC4</name>
<dbReference type="InParanoid" id="A0A084Q8P7"/>
<evidence type="ECO:0000313" key="1">
    <source>
        <dbReference type="EMBL" id="KFA60332.1"/>
    </source>
</evidence>